<keyword evidence="1" id="KW-0812">Transmembrane</keyword>
<dbReference type="InterPro" id="IPR016975">
    <property type="entry name" value="Cell_wall_LiaF"/>
</dbReference>
<evidence type="ECO:0000313" key="5">
    <source>
        <dbReference type="Proteomes" id="UP000675431"/>
    </source>
</evidence>
<accession>A0A941CVJ7</accession>
<dbReference type="PIRSF" id="PIRSF031509">
    <property type="entry name" value="Cell_wall_LiaF/YvqF"/>
    <property type="match status" value="1"/>
</dbReference>
<feature type="transmembrane region" description="Helical" evidence="1">
    <location>
        <begin position="7"/>
        <end position="25"/>
    </location>
</feature>
<dbReference type="EMBL" id="JAGSIE010000007">
    <property type="protein sequence ID" value="MBR7552990.1"/>
    <property type="molecule type" value="Genomic_DNA"/>
</dbReference>
<dbReference type="Pfam" id="PF22570">
    <property type="entry name" value="LiaF-TM"/>
    <property type="match status" value="1"/>
</dbReference>
<name>A0A941CVJ7_9BACI</name>
<evidence type="ECO:0008006" key="6">
    <source>
        <dbReference type="Google" id="ProtNLM"/>
    </source>
</evidence>
<dbReference type="GO" id="GO:0016020">
    <property type="term" value="C:membrane"/>
    <property type="evidence" value="ECO:0007669"/>
    <property type="project" value="InterPro"/>
</dbReference>
<keyword evidence="1" id="KW-1133">Transmembrane helix</keyword>
<feature type="domain" description="LiaF transmembrane" evidence="3">
    <location>
        <begin position="9"/>
        <end position="112"/>
    </location>
</feature>
<dbReference type="AlphaFoldDB" id="A0A941CVJ7"/>
<feature type="domain" description="Cell wall-active antibiotics response LiaF-like C-terminal" evidence="2">
    <location>
        <begin position="163"/>
        <end position="274"/>
    </location>
</feature>
<evidence type="ECO:0000259" key="2">
    <source>
        <dbReference type="Pfam" id="PF09922"/>
    </source>
</evidence>
<comment type="caution">
    <text evidence="4">The sequence shown here is derived from an EMBL/GenBank/DDBJ whole genome shotgun (WGS) entry which is preliminary data.</text>
</comment>
<feature type="transmembrane region" description="Helical" evidence="1">
    <location>
        <begin position="66"/>
        <end position="85"/>
    </location>
</feature>
<gene>
    <name evidence="4" type="ORF">KC820_02365</name>
</gene>
<proteinExistence type="predicted"/>
<sequence>MYTFFKWMFSLFLIFIGVALVLRNLDIISLEIFDEIWGAWPLVVVLFGLISFIHSFQPNKFGSWKVGSFLIIFGGLLFAGNYNYIDFKFWDIWHLWPLIIVYIGASMLFDNKGAHVEVNVPKKDKKIKESITSHQQRDDSLNYSREKEKKQKVKYAQKSNQLIADRSFNRDNWEVQSMSLKTGIGNLYFDFSKAYIPDQESKIVLKGYIADIQMKIPEEIPVKIYSKISIGETRVGDEDQSGFSNSIAYKTEDYDQATRKLNIVMNYQIGDIQVVFV</sequence>
<dbReference type="RefSeq" id="WP_212367627.1">
    <property type="nucleotide sequence ID" value="NZ_JAGSIE010000007.1"/>
</dbReference>
<dbReference type="InterPro" id="IPR047793">
    <property type="entry name" value="LiaF_C"/>
</dbReference>
<evidence type="ECO:0000259" key="3">
    <source>
        <dbReference type="Pfam" id="PF22570"/>
    </source>
</evidence>
<protein>
    <recommendedName>
        <fullName evidence="6">Lia operon protein LiaF</fullName>
    </recommendedName>
</protein>
<keyword evidence="5" id="KW-1185">Reference proteome</keyword>
<evidence type="ECO:0000313" key="4">
    <source>
        <dbReference type="EMBL" id="MBR7552990.1"/>
    </source>
</evidence>
<dbReference type="Proteomes" id="UP000675431">
    <property type="component" value="Unassembled WGS sequence"/>
</dbReference>
<keyword evidence="1" id="KW-0472">Membrane</keyword>
<feature type="transmembrane region" description="Helical" evidence="1">
    <location>
        <begin position="91"/>
        <end position="109"/>
    </location>
</feature>
<reference evidence="4 5" key="1">
    <citation type="submission" date="2021-04" db="EMBL/GenBank/DDBJ databases">
        <title>Allobacillus sp. nov. SKP8-2 isolated from shrimp paste.</title>
        <authorList>
            <person name="Tanasupawat S."/>
            <person name="Yiamsombat S."/>
            <person name="Kanchanasin P."/>
            <person name="Kuncharoen N."/>
        </authorList>
    </citation>
    <scope>NUCLEOTIDE SEQUENCE [LARGE SCALE GENOMIC DNA]</scope>
    <source>
        <strain evidence="4 5">SKP8-2</strain>
    </source>
</reference>
<organism evidence="4 5">
    <name type="scientific">Allobacillus saliphilus</name>
    <dbReference type="NCBI Taxonomy" id="2912308"/>
    <lineage>
        <taxon>Bacteria</taxon>
        <taxon>Bacillati</taxon>
        <taxon>Bacillota</taxon>
        <taxon>Bacilli</taxon>
        <taxon>Bacillales</taxon>
        <taxon>Bacillaceae</taxon>
        <taxon>Allobacillus</taxon>
    </lineage>
</organism>
<dbReference type="NCBIfam" id="NF040535">
    <property type="entry name" value="LiaF_C_term"/>
    <property type="match status" value="1"/>
</dbReference>
<dbReference type="Pfam" id="PF09922">
    <property type="entry name" value="LiaF-like_C"/>
    <property type="match status" value="1"/>
</dbReference>
<feature type="transmembrane region" description="Helical" evidence="1">
    <location>
        <begin position="37"/>
        <end position="54"/>
    </location>
</feature>
<dbReference type="InterPro" id="IPR054331">
    <property type="entry name" value="LiaF_TM"/>
</dbReference>
<dbReference type="InterPro" id="IPR024425">
    <property type="entry name" value="LiaF-like_C"/>
</dbReference>
<evidence type="ECO:0000256" key="1">
    <source>
        <dbReference type="SAM" id="Phobius"/>
    </source>
</evidence>